<proteinExistence type="predicted"/>
<comment type="caution">
    <text evidence="1">The sequence shown here is derived from an EMBL/GenBank/DDBJ whole genome shotgun (WGS) entry which is preliminary data.</text>
</comment>
<accession>C0CUX9</accession>
<reference evidence="1 2" key="1">
    <citation type="submission" date="2009-01" db="EMBL/GenBank/DDBJ databases">
        <authorList>
            <person name="Fulton L."/>
            <person name="Clifton S."/>
            <person name="Fulton B."/>
            <person name="Xu J."/>
            <person name="Minx P."/>
            <person name="Pepin K.H."/>
            <person name="Johnson M."/>
            <person name="Bhonagiri V."/>
            <person name="Nash W.E."/>
            <person name="Mardis E.R."/>
            <person name="Wilson R.K."/>
        </authorList>
    </citation>
    <scope>NUCLEOTIDE SEQUENCE [LARGE SCALE GENOMIC DNA]</scope>
    <source>
        <strain evidence="1 2">DSM 15981</strain>
    </source>
</reference>
<evidence type="ECO:0000313" key="2">
    <source>
        <dbReference type="Proteomes" id="UP000004756"/>
    </source>
</evidence>
<reference evidence="1 2" key="2">
    <citation type="submission" date="2009-02" db="EMBL/GenBank/DDBJ databases">
        <title>Draft genome sequence of Clostridium asparagiforme (DSM 15981).</title>
        <authorList>
            <person name="Sudarsanam P."/>
            <person name="Ley R."/>
            <person name="Guruge J."/>
            <person name="Turnbaugh P.J."/>
            <person name="Mahowald M."/>
            <person name="Liep D."/>
            <person name="Gordon J."/>
        </authorList>
    </citation>
    <scope>NUCLEOTIDE SEQUENCE [LARGE SCALE GENOMIC DNA]</scope>
    <source>
        <strain evidence="1 2">DSM 15981</strain>
    </source>
</reference>
<evidence type="ECO:0000313" key="1">
    <source>
        <dbReference type="EMBL" id="EEG57094.1"/>
    </source>
</evidence>
<dbReference type="HOGENOM" id="CLU_3116145_0_0_9"/>
<keyword evidence="2" id="KW-1185">Reference proteome</keyword>
<organism evidence="1 2">
    <name type="scientific">[Clostridium] asparagiforme DSM 15981</name>
    <dbReference type="NCBI Taxonomy" id="518636"/>
    <lineage>
        <taxon>Bacteria</taxon>
        <taxon>Bacillati</taxon>
        <taxon>Bacillota</taxon>
        <taxon>Clostridia</taxon>
        <taxon>Lachnospirales</taxon>
        <taxon>Lachnospiraceae</taxon>
        <taxon>Enterocloster</taxon>
    </lineage>
</organism>
<dbReference type="AlphaFoldDB" id="C0CUX9"/>
<dbReference type="Proteomes" id="UP000004756">
    <property type="component" value="Unassembled WGS sequence"/>
</dbReference>
<sequence length="50" mass="5620">MRRPGNALFFGALAGIKMSLEKLAEIVQNLSHMLSFFQRFPGHECGKLNI</sequence>
<gene>
    <name evidence="1" type="ORF">CLOSTASPAR_00780</name>
</gene>
<protein>
    <submittedName>
        <fullName evidence="1">Uncharacterized protein</fullName>
    </submittedName>
</protein>
<name>C0CUX9_9FIRM</name>
<dbReference type="EMBL" id="ACCJ01000031">
    <property type="protein sequence ID" value="EEG57094.1"/>
    <property type="molecule type" value="Genomic_DNA"/>
</dbReference>